<feature type="compositionally biased region" description="Gly residues" evidence="1">
    <location>
        <begin position="16"/>
        <end position="27"/>
    </location>
</feature>
<dbReference type="EMBL" id="BMQC01000003">
    <property type="protein sequence ID" value="GGK20410.1"/>
    <property type="molecule type" value="Genomic_DNA"/>
</dbReference>
<dbReference type="Proteomes" id="UP000662200">
    <property type="component" value="Unassembled WGS sequence"/>
</dbReference>
<feature type="region of interest" description="Disordered" evidence="1">
    <location>
        <begin position="1"/>
        <end position="28"/>
    </location>
</feature>
<organism evidence="2 3">
    <name type="scientific">Pilimelia terevasa</name>
    <dbReference type="NCBI Taxonomy" id="53372"/>
    <lineage>
        <taxon>Bacteria</taxon>
        <taxon>Bacillati</taxon>
        <taxon>Actinomycetota</taxon>
        <taxon>Actinomycetes</taxon>
        <taxon>Micromonosporales</taxon>
        <taxon>Micromonosporaceae</taxon>
        <taxon>Pilimelia</taxon>
    </lineage>
</organism>
<proteinExistence type="predicted"/>
<comment type="caution">
    <text evidence="2">The sequence shown here is derived from an EMBL/GenBank/DDBJ whole genome shotgun (WGS) entry which is preliminary data.</text>
</comment>
<reference evidence="2" key="1">
    <citation type="journal article" date="2014" name="Int. J. Syst. Evol. Microbiol.">
        <title>Complete genome sequence of Corynebacterium casei LMG S-19264T (=DSM 44701T), isolated from a smear-ripened cheese.</title>
        <authorList>
            <consortium name="US DOE Joint Genome Institute (JGI-PGF)"/>
            <person name="Walter F."/>
            <person name="Albersmeier A."/>
            <person name="Kalinowski J."/>
            <person name="Ruckert C."/>
        </authorList>
    </citation>
    <scope>NUCLEOTIDE SEQUENCE</scope>
    <source>
        <strain evidence="2">JCM 3091</strain>
    </source>
</reference>
<evidence type="ECO:0000256" key="1">
    <source>
        <dbReference type="SAM" id="MobiDB-lite"/>
    </source>
</evidence>
<evidence type="ECO:0000313" key="3">
    <source>
        <dbReference type="Proteomes" id="UP000662200"/>
    </source>
</evidence>
<dbReference type="Gene3D" id="3.30.1310.10">
    <property type="entry name" value="Nucleoid-associated protein YbaB-like domain"/>
    <property type="match status" value="1"/>
</dbReference>
<feature type="compositionally biased region" description="Low complexity" evidence="1">
    <location>
        <begin position="1"/>
        <end position="15"/>
    </location>
</feature>
<dbReference type="AlphaFoldDB" id="A0A8J3BQG5"/>
<name>A0A8J3BQG5_9ACTN</name>
<dbReference type="RefSeq" id="WP_229789375.1">
    <property type="nucleotide sequence ID" value="NZ_BMQC01000003.1"/>
</dbReference>
<protein>
    <recommendedName>
        <fullName evidence="4">YbaB/EbfC DNA-binding family protein</fullName>
    </recommendedName>
</protein>
<dbReference type="InterPro" id="IPR036894">
    <property type="entry name" value="YbaB-like_sf"/>
</dbReference>
<gene>
    <name evidence="2" type="ORF">GCM10010124_11280</name>
</gene>
<evidence type="ECO:0008006" key="4">
    <source>
        <dbReference type="Google" id="ProtNLM"/>
    </source>
</evidence>
<evidence type="ECO:0000313" key="2">
    <source>
        <dbReference type="EMBL" id="GGK20410.1"/>
    </source>
</evidence>
<accession>A0A8J3BQG5</accession>
<sequence length="142" mass="14990">MTLTGATRDGAAWDGAGDGGARGGAAHGGDVDEAWLEEAAARYRRIGQLRARLDRAAHEIEVTVRSPDELVEVRVTAAGAIVDVCLAAGACARPVTELATSIKVAVGSAIDGAQWARRKIERDLFVDYETLTPHPTASRDPR</sequence>
<keyword evidence="3" id="KW-1185">Reference proteome</keyword>
<reference evidence="2" key="2">
    <citation type="submission" date="2020-09" db="EMBL/GenBank/DDBJ databases">
        <authorList>
            <person name="Sun Q."/>
            <person name="Ohkuma M."/>
        </authorList>
    </citation>
    <scope>NUCLEOTIDE SEQUENCE</scope>
    <source>
        <strain evidence="2">JCM 3091</strain>
    </source>
</reference>